<dbReference type="EMBL" id="KQ965758">
    <property type="protein sequence ID" value="KXS16036.1"/>
    <property type="molecule type" value="Genomic_DNA"/>
</dbReference>
<keyword evidence="3" id="KW-1185">Reference proteome</keyword>
<dbReference type="AlphaFoldDB" id="A0A139AGV6"/>
<dbReference type="Proteomes" id="UP000070544">
    <property type="component" value="Unassembled WGS sequence"/>
</dbReference>
<protein>
    <submittedName>
        <fullName evidence="2">Uncharacterized protein</fullName>
    </submittedName>
</protein>
<reference evidence="2 3" key="1">
    <citation type="journal article" date="2015" name="Genome Biol. Evol.">
        <title>Phylogenomic analyses indicate that early fungi evolved digesting cell walls of algal ancestors of land plants.</title>
        <authorList>
            <person name="Chang Y."/>
            <person name="Wang S."/>
            <person name="Sekimoto S."/>
            <person name="Aerts A.L."/>
            <person name="Choi C."/>
            <person name="Clum A."/>
            <person name="LaButti K.M."/>
            <person name="Lindquist E.A."/>
            <person name="Yee Ngan C."/>
            <person name="Ohm R.A."/>
            <person name="Salamov A.A."/>
            <person name="Grigoriev I.V."/>
            <person name="Spatafora J.W."/>
            <person name="Berbee M.L."/>
        </authorList>
    </citation>
    <scope>NUCLEOTIDE SEQUENCE [LARGE SCALE GENOMIC DNA]</scope>
    <source>
        <strain evidence="2 3">JEL478</strain>
    </source>
</reference>
<organism evidence="2 3">
    <name type="scientific">Gonapodya prolifera (strain JEL478)</name>
    <name type="common">Monoblepharis prolifera</name>
    <dbReference type="NCBI Taxonomy" id="1344416"/>
    <lineage>
        <taxon>Eukaryota</taxon>
        <taxon>Fungi</taxon>
        <taxon>Fungi incertae sedis</taxon>
        <taxon>Chytridiomycota</taxon>
        <taxon>Chytridiomycota incertae sedis</taxon>
        <taxon>Monoblepharidomycetes</taxon>
        <taxon>Monoblepharidales</taxon>
        <taxon>Gonapodyaceae</taxon>
        <taxon>Gonapodya</taxon>
    </lineage>
</organism>
<evidence type="ECO:0000313" key="3">
    <source>
        <dbReference type="Proteomes" id="UP000070544"/>
    </source>
</evidence>
<dbReference type="EMBL" id="KQ965758">
    <property type="protein sequence ID" value="KXS16027.1"/>
    <property type="molecule type" value="Genomic_DNA"/>
</dbReference>
<evidence type="ECO:0000313" key="1">
    <source>
        <dbReference type="EMBL" id="KXS16027.1"/>
    </source>
</evidence>
<accession>A0A139AGV6</accession>
<sequence length="60" mass="6790">MEQFAISKNGYAILILQIASVPDFSVSNELATVTFFVSIVWVKPLRKQKAEHWIGWGARP</sequence>
<proteinExistence type="predicted"/>
<evidence type="ECO:0000313" key="2">
    <source>
        <dbReference type="EMBL" id="KXS16036.1"/>
    </source>
</evidence>
<name>A0A139AGV6_GONPJ</name>
<gene>
    <name evidence="1" type="ORF">M427DRAFT_56320</name>
    <name evidence="2" type="ORF">M427DRAFT_56325</name>
</gene>